<feature type="non-terminal residue" evidence="7">
    <location>
        <position position="265"/>
    </location>
</feature>
<protein>
    <submittedName>
        <fullName evidence="7">Aspartyl-tRNA synthetase,mitochondrial</fullName>
    </submittedName>
</protein>
<name>R4XAD6_TAPDE</name>
<dbReference type="SUPFAM" id="SSF55681">
    <property type="entry name" value="Class II aaRS and biotin synthetases"/>
    <property type="match status" value="1"/>
</dbReference>
<evidence type="ECO:0000259" key="6">
    <source>
        <dbReference type="PROSITE" id="PS50862"/>
    </source>
</evidence>
<reference evidence="7 8" key="1">
    <citation type="journal article" date="2013" name="MBio">
        <title>Genome sequencing of the plant pathogen Taphrina deformans, the causal agent of peach leaf curl.</title>
        <authorList>
            <person name="Cisse O.H."/>
            <person name="Almeida J.M.G.C.F."/>
            <person name="Fonseca A."/>
            <person name="Kumar A.A."/>
            <person name="Salojaervi J."/>
            <person name="Overmyer K."/>
            <person name="Hauser P.M."/>
            <person name="Pagni M."/>
        </authorList>
    </citation>
    <scope>NUCLEOTIDE SEQUENCE [LARGE SCALE GENOMIC DNA]</scope>
    <source>
        <strain evidence="8">PYCC 5710 / ATCC 11124 / CBS 356.35 / IMI 108563 / JCM 9778 / NBRC 8474</strain>
    </source>
</reference>
<evidence type="ECO:0000256" key="2">
    <source>
        <dbReference type="ARBA" id="ARBA00022741"/>
    </source>
</evidence>
<evidence type="ECO:0000313" key="7">
    <source>
        <dbReference type="EMBL" id="CCG82773.2"/>
    </source>
</evidence>
<dbReference type="InterPro" id="IPR012340">
    <property type="entry name" value="NA-bd_OB-fold"/>
</dbReference>
<gene>
    <name evidence="7" type="ORF">TAPDE_002923</name>
</gene>
<evidence type="ECO:0000256" key="5">
    <source>
        <dbReference type="ARBA" id="ARBA00023146"/>
    </source>
</evidence>
<dbReference type="OrthoDB" id="439710at2759"/>
<keyword evidence="3" id="KW-0067">ATP-binding</keyword>
<dbReference type="InterPro" id="IPR004364">
    <property type="entry name" value="Aa-tRNA-synt_II"/>
</dbReference>
<dbReference type="PROSITE" id="PS50862">
    <property type="entry name" value="AA_TRNA_LIGASE_II"/>
    <property type="match status" value="1"/>
</dbReference>
<comment type="caution">
    <text evidence="7">The sequence shown here is derived from an EMBL/GenBank/DDBJ whole genome shotgun (WGS) entry which is preliminary data.</text>
</comment>
<dbReference type="Proteomes" id="UP000013776">
    <property type="component" value="Unassembled WGS sequence"/>
</dbReference>
<dbReference type="InterPro" id="IPR002312">
    <property type="entry name" value="Asp/Asn-tRNA-synth_IIb"/>
</dbReference>
<dbReference type="InterPro" id="IPR006195">
    <property type="entry name" value="aa-tRNA-synth_II"/>
</dbReference>
<keyword evidence="8" id="KW-1185">Reference proteome</keyword>
<dbReference type="GO" id="GO:0006422">
    <property type="term" value="P:aspartyl-tRNA aminoacylation"/>
    <property type="evidence" value="ECO:0007669"/>
    <property type="project" value="TreeGrafter"/>
</dbReference>
<evidence type="ECO:0000313" key="8">
    <source>
        <dbReference type="Proteomes" id="UP000013776"/>
    </source>
</evidence>
<keyword evidence="5" id="KW-0030">Aminoacyl-tRNA synthetase</keyword>
<dbReference type="PANTHER" id="PTHR22594:SF5">
    <property type="entry name" value="ASPARTATE--TRNA LIGASE, MITOCHONDRIAL"/>
    <property type="match status" value="1"/>
</dbReference>
<dbReference type="GO" id="GO:0005524">
    <property type="term" value="F:ATP binding"/>
    <property type="evidence" value="ECO:0007669"/>
    <property type="project" value="UniProtKB-KW"/>
</dbReference>
<dbReference type="GO" id="GO:0005739">
    <property type="term" value="C:mitochondrion"/>
    <property type="evidence" value="ECO:0007669"/>
    <property type="project" value="TreeGrafter"/>
</dbReference>
<evidence type="ECO:0000256" key="4">
    <source>
        <dbReference type="ARBA" id="ARBA00022917"/>
    </source>
</evidence>
<keyword evidence="1" id="KW-0436">Ligase</keyword>
<dbReference type="InterPro" id="IPR045864">
    <property type="entry name" value="aa-tRNA-synth_II/BPL/LPL"/>
</dbReference>
<dbReference type="PRINTS" id="PR01042">
    <property type="entry name" value="TRNASYNTHASP"/>
</dbReference>
<accession>R4XAD6</accession>
<dbReference type="AlphaFoldDB" id="R4XAD6"/>
<dbReference type="PANTHER" id="PTHR22594">
    <property type="entry name" value="ASPARTYL/LYSYL-TRNA SYNTHETASE"/>
    <property type="match status" value="1"/>
</dbReference>
<keyword evidence="2" id="KW-0547">Nucleotide-binding</keyword>
<dbReference type="VEuPathDB" id="FungiDB:TAPDE_002923"/>
<evidence type="ECO:0000256" key="1">
    <source>
        <dbReference type="ARBA" id="ARBA00022598"/>
    </source>
</evidence>
<keyword evidence="4" id="KW-0648">Protein biosynthesis</keyword>
<proteinExistence type="predicted"/>
<dbReference type="Gene3D" id="2.40.50.140">
    <property type="entry name" value="Nucleic acid-binding proteins"/>
    <property type="match status" value="1"/>
</dbReference>
<sequence>MYSNGSSRVVEPAVQLLKGWLEVPKRRVSQNLRFFRLRGYADTCSAKETTLYQLISRHPANSDLARRLSDITPESCVAVHVLQKLRPESAQRAQDGESGKYEFEIQDIDVLNPASPNIPFLPNNEGVVDSLVRAQHRQIEMRSDHLGSALRQRARLKSQLCGQLEKQGFMEVETPLLFKSTPEGAREFLVPTRKKGQFFALPQSPQQYKQILMAGGIHRYYQFAKCFRDEDSRADRQLEFTQLDLEMAFVEMEDVIAAISKIVLS</sequence>
<dbReference type="EMBL" id="CAHR02000099">
    <property type="protein sequence ID" value="CCG82773.2"/>
    <property type="molecule type" value="Genomic_DNA"/>
</dbReference>
<feature type="domain" description="Aminoacyl-transfer RNA synthetases class-II family profile" evidence="6">
    <location>
        <begin position="164"/>
        <end position="265"/>
    </location>
</feature>
<organism evidence="7 8">
    <name type="scientific">Taphrina deformans (strain PYCC 5710 / ATCC 11124 / CBS 356.35 / IMI 108563 / JCM 9778 / NBRC 8474)</name>
    <name type="common">Peach leaf curl fungus</name>
    <name type="synonym">Lalaria deformans</name>
    <dbReference type="NCBI Taxonomy" id="1097556"/>
    <lineage>
        <taxon>Eukaryota</taxon>
        <taxon>Fungi</taxon>
        <taxon>Dikarya</taxon>
        <taxon>Ascomycota</taxon>
        <taxon>Taphrinomycotina</taxon>
        <taxon>Taphrinomycetes</taxon>
        <taxon>Taphrinales</taxon>
        <taxon>Taphrinaceae</taxon>
        <taxon>Taphrina</taxon>
    </lineage>
</organism>
<dbReference type="Pfam" id="PF00152">
    <property type="entry name" value="tRNA-synt_2"/>
    <property type="match status" value="1"/>
</dbReference>
<dbReference type="GO" id="GO:0004815">
    <property type="term" value="F:aspartate-tRNA ligase activity"/>
    <property type="evidence" value="ECO:0007669"/>
    <property type="project" value="TreeGrafter"/>
</dbReference>
<evidence type="ECO:0000256" key="3">
    <source>
        <dbReference type="ARBA" id="ARBA00022840"/>
    </source>
</evidence>
<dbReference type="Gene3D" id="3.30.930.10">
    <property type="entry name" value="Bira Bifunctional Protein, Domain 2"/>
    <property type="match status" value="1"/>
</dbReference>